<dbReference type="AlphaFoldDB" id="A0A6G1KH72"/>
<feature type="compositionally biased region" description="Low complexity" evidence="2">
    <location>
        <begin position="112"/>
        <end position="125"/>
    </location>
</feature>
<keyword evidence="1 3" id="KW-0732">Signal</keyword>
<dbReference type="PROSITE" id="PS51164">
    <property type="entry name" value="CBM1_2"/>
    <property type="match status" value="1"/>
</dbReference>
<dbReference type="SMART" id="SM00236">
    <property type="entry name" value="fCBD"/>
    <property type="match status" value="1"/>
</dbReference>
<dbReference type="Proteomes" id="UP000799428">
    <property type="component" value="Unassembled WGS sequence"/>
</dbReference>
<dbReference type="InterPro" id="IPR000254">
    <property type="entry name" value="CBD"/>
</dbReference>
<organism evidence="5 6">
    <name type="scientific">Pleomassaria siparia CBS 279.74</name>
    <dbReference type="NCBI Taxonomy" id="1314801"/>
    <lineage>
        <taxon>Eukaryota</taxon>
        <taxon>Fungi</taxon>
        <taxon>Dikarya</taxon>
        <taxon>Ascomycota</taxon>
        <taxon>Pezizomycotina</taxon>
        <taxon>Dothideomycetes</taxon>
        <taxon>Pleosporomycetidae</taxon>
        <taxon>Pleosporales</taxon>
        <taxon>Pleomassariaceae</taxon>
        <taxon>Pleomassaria</taxon>
    </lineage>
</organism>
<dbReference type="SUPFAM" id="SSF57180">
    <property type="entry name" value="Cellulose-binding domain"/>
    <property type="match status" value="1"/>
</dbReference>
<dbReference type="GO" id="GO:0005576">
    <property type="term" value="C:extracellular region"/>
    <property type="evidence" value="ECO:0007669"/>
    <property type="project" value="InterPro"/>
</dbReference>
<dbReference type="OrthoDB" id="2119228at2759"/>
<name>A0A6G1KH72_9PLEO</name>
<evidence type="ECO:0000259" key="4">
    <source>
        <dbReference type="PROSITE" id="PS51164"/>
    </source>
</evidence>
<feature type="domain" description="CBM1" evidence="4">
    <location>
        <begin position="136"/>
        <end position="176"/>
    </location>
</feature>
<evidence type="ECO:0000313" key="5">
    <source>
        <dbReference type="EMBL" id="KAF2712178.1"/>
    </source>
</evidence>
<sequence>MKLSNWPIISSIFGICLAAPRGAQLEKRQRDVTYTITCLGPLCTDYPPTTFNRPTSISIPSLPGGGPKTTSTPKPTPPKTTTTPPKTSKKTSTTSKYTPPPVTSKYTPPPTTTVKSTAKPVTKTTGHSAGPSSTKCPVPLYYQCGGYYEGKPWTGCTVCEVGANCVFQNEFYEQCVADE</sequence>
<reference evidence="5" key="1">
    <citation type="journal article" date="2020" name="Stud. Mycol.">
        <title>101 Dothideomycetes genomes: a test case for predicting lifestyles and emergence of pathogens.</title>
        <authorList>
            <person name="Haridas S."/>
            <person name="Albert R."/>
            <person name="Binder M."/>
            <person name="Bloem J."/>
            <person name="Labutti K."/>
            <person name="Salamov A."/>
            <person name="Andreopoulos B."/>
            <person name="Baker S."/>
            <person name="Barry K."/>
            <person name="Bills G."/>
            <person name="Bluhm B."/>
            <person name="Cannon C."/>
            <person name="Castanera R."/>
            <person name="Culley D."/>
            <person name="Daum C."/>
            <person name="Ezra D."/>
            <person name="Gonzalez J."/>
            <person name="Henrissat B."/>
            <person name="Kuo A."/>
            <person name="Liang C."/>
            <person name="Lipzen A."/>
            <person name="Lutzoni F."/>
            <person name="Magnuson J."/>
            <person name="Mondo S."/>
            <person name="Nolan M."/>
            <person name="Ohm R."/>
            <person name="Pangilinan J."/>
            <person name="Park H.-J."/>
            <person name="Ramirez L."/>
            <person name="Alfaro M."/>
            <person name="Sun H."/>
            <person name="Tritt A."/>
            <person name="Yoshinaga Y."/>
            <person name="Zwiers L.-H."/>
            <person name="Turgeon B."/>
            <person name="Goodwin S."/>
            <person name="Spatafora J."/>
            <person name="Crous P."/>
            <person name="Grigoriev I."/>
        </authorList>
    </citation>
    <scope>NUCLEOTIDE SEQUENCE</scope>
    <source>
        <strain evidence="5">CBS 279.74</strain>
    </source>
</reference>
<feature type="compositionally biased region" description="Low complexity" evidence="2">
    <location>
        <begin position="68"/>
        <end position="97"/>
    </location>
</feature>
<evidence type="ECO:0000313" key="6">
    <source>
        <dbReference type="Proteomes" id="UP000799428"/>
    </source>
</evidence>
<evidence type="ECO:0000256" key="3">
    <source>
        <dbReference type="SAM" id="SignalP"/>
    </source>
</evidence>
<evidence type="ECO:0000256" key="2">
    <source>
        <dbReference type="SAM" id="MobiDB-lite"/>
    </source>
</evidence>
<dbReference type="GO" id="GO:0005975">
    <property type="term" value="P:carbohydrate metabolic process"/>
    <property type="evidence" value="ECO:0007669"/>
    <property type="project" value="InterPro"/>
</dbReference>
<dbReference type="EMBL" id="MU005766">
    <property type="protein sequence ID" value="KAF2712178.1"/>
    <property type="molecule type" value="Genomic_DNA"/>
</dbReference>
<protein>
    <submittedName>
        <fullName evidence="5">Carbohydrate-binding module family 1 protein</fullName>
    </submittedName>
</protein>
<dbReference type="InterPro" id="IPR035971">
    <property type="entry name" value="CBD_sf"/>
</dbReference>
<evidence type="ECO:0000256" key="1">
    <source>
        <dbReference type="ARBA" id="ARBA00022729"/>
    </source>
</evidence>
<feature type="chain" id="PRO_5026251027" evidence="3">
    <location>
        <begin position="19"/>
        <end position="179"/>
    </location>
</feature>
<feature type="region of interest" description="Disordered" evidence="2">
    <location>
        <begin position="53"/>
        <end position="133"/>
    </location>
</feature>
<keyword evidence="6" id="KW-1185">Reference proteome</keyword>
<dbReference type="GO" id="GO:0030248">
    <property type="term" value="F:cellulose binding"/>
    <property type="evidence" value="ECO:0007669"/>
    <property type="project" value="InterPro"/>
</dbReference>
<accession>A0A6G1KH72</accession>
<gene>
    <name evidence="5" type="ORF">K504DRAFT_531316</name>
</gene>
<feature type="signal peptide" evidence="3">
    <location>
        <begin position="1"/>
        <end position="18"/>
    </location>
</feature>
<dbReference type="Pfam" id="PF00734">
    <property type="entry name" value="CBM_1"/>
    <property type="match status" value="1"/>
</dbReference>
<proteinExistence type="predicted"/>
<feature type="compositionally biased region" description="Pro residues" evidence="2">
    <location>
        <begin position="98"/>
        <end position="111"/>
    </location>
</feature>